<reference evidence="2 3" key="1">
    <citation type="submission" date="2021-01" db="EMBL/GenBank/DDBJ databases">
        <title>Whole genome shotgun sequence of Actinoplanes couchii NBRC 106145.</title>
        <authorList>
            <person name="Komaki H."/>
            <person name="Tamura T."/>
        </authorList>
    </citation>
    <scope>NUCLEOTIDE SEQUENCE [LARGE SCALE GENOMIC DNA]</scope>
    <source>
        <strain evidence="2 3">NBRC 106145</strain>
    </source>
</reference>
<dbReference type="RefSeq" id="WP_203805342.1">
    <property type="nucleotide sequence ID" value="NZ_BAAAQE010000117.1"/>
</dbReference>
<organism evidence="2 3">
    <name type="scientific">Actinoplanes couchii</name>
    <dbReference type="NCBI Taxonomy" id="403638"/>
    <lineage>
        <taxon>Bacteria</taxon>
        <taxon>Bacillati</taxon>
        <taxon>Actinomycetota</taxon>
        <taxon>Actinomycetes</taxon>
        <taxon>Micromonosporales</taxon>
        <taxon>Micromonosporaceae</taxon>
        <taxon>Actinoplanes</taxon>
    </lineage>
</organism>
<protein>
    <recommendedName>
        <fullName evidence="1">N-acetyltransferase domain-containing protein</fullName>
    </recommendedName>
</protein>
<dbReference type="InterPro" id="IPR000182">
    <property type="entry name" value="GNAT_dom"/>
</dbReference>
<name>A0ABQ3XLF4_9ACTN</name>
<dbReference type="EMBL" id="BOMG01000096">
    <property type="protein sequence ID" value="GID59335.1"/>
    <property type="molecule type" value="Genomic_DNA"/>
</dbReference>
<dbReference type="Proteomes" id="UP000612282">
    <property type="component" value="Unassembled WGS sequence"/>
</dbReference>
<feature type="domain" description="N-acetyltransferase" evidence="1">
    <location>
        <begin position="3"/>
        <end position="159"/>
    </location>
</feature>
<comment type="caution">
    <text evidence="2">The sequence shown here is derived from an EMBL/GenBank/DDBJ whole genome shotgun (WGS) entry which is preliminary data.</text>
</comment>
<evidence type="ECO:0000313" key="3">
    <source>
        <dbReference type="Proteomes" id="UP000612282"/>
    </source>
</evidence>
<dbReference type="Gene3D" id="3.40.630.30">
    <property type="match status" value="1"/>
</dbReference>
<dbReference type="PROSITE" id="PS51186">
    <property type="entry name" value="GNAT"/>
    <property type="match status" value="1"/>
</dbReference>
<proteinExistence type="predicted"/>
<evidence type="ECO:0000313" key="2">
    <source>
        <dbReference type="EMBL" id="GID59335.1"/>
    </source>
</evidence>
<dbReference type="InterPro" id="IPR016181">
    <property type="entry name" value="Acyl_CoA_acyltransferase"/>
</dbReference>
<dbReference type="SUPFAM" id="SSF55729">
    <property type="entry name" value="Acyl-CoA N-acyltransferases (Nat)"/>
    <property type="match status" value="1"/>
</dbReference>
<gene>
    <name evidence="2" type="ORF">Aco03nite_077390</name>
</gene>
<dbReference type="Pfam" id="PF13527">
    <property type="entry name" value="Acetyltransf_9"/>
    <property type="match status" value="1"/>
</dbReference>
<sequence>MDYHVRPGRAADVTAIAELQAAVQLQDRTGGEPHPGIRHWVEALMRRDPEMFVVVEHNSRVVASLVVLRQEWSLAGVRLPVAVIELVGVDPQHRGHQLTELLFDTVHRTLDAENVLLQTIEGIPYFYRRFGYDYALANDGAPSIPVTALPAAGESETIRQGKSETIRLATVDDAAELAAVDRAVADTEVLSCPRDEQFWRYEIAGRHPADIVRRVIAVHEDGGYLVHTPVTRAVVAATLRPDDGVWSYLRQGIDPTQTELRLLLGPEHPLSVLGPAGVPTRTRGWFVRTGDPAALIAHLKPLLQARWQAAGLRWPRSTMTIGAYGRAARLHFTDGLLTDITTERGRAGEQDAEFPPGALLRLALGHRTLPEILAEWPDALPGDRITEHFLTVAFPRVPVRVWPAV</sequence>
<evidence type="ECO:0000259" key="1">
    <source>
        <dbReference type="PROSITE" id="PS51186"/>
    </source>
</evidence>
<keyword evidence="3" id="KW-1185">Reference proteome</keyword>
<accession>A0ABQ3XLF4</accession>